<keyword evidence="3" id="KW-1185">Reference proteome</keyword>
<organism evidence="2 3">
    <name type="scientific">Sulfoacidibacillus thermotolerans</name>
    <name type="common">Acidibacillus sulfuroxidans</name>
    <dbReference type="NCBI Taxonomy" id="1765684"/>
    <lineage>
        <taxon>Bacteria</taxon>
        <taxon>Bacillati</taxon>
        <taxon>Bacillota</taxon>
        <taxon>Bacilli</taxon>
        <taxon>Bacillales</taxon>
        <taxon>Alicyclobacillaceae</taxon>
        <taxon>Sulfoacidibacillus</taxon>
    </lineage>
</organism>
<comment type="caution">
    <text evidence="2">The sequence shown here is derived from an EMBL/GenBank/DDBJ whole genome shotgun (WGS) entry which is preliminary data.</text>
</comment>
<gene>
    <name evidence="2" type="ORF">BM613_04280</name>
</gene>
<dbReference type="EMBL" id="MPDK01000005">
    <property type="protein sequence ID" value="PWI58162.1"/>
    <property type="molecule type" value="Genomic_DNA"/>
</dbReference>
<dbReference type="InterPro" id="IPR001119">
    <property type="entry name" value="SLH_dom"/>
</dbReference>
<reference evidence="2 3" key="1">
    <citation type="submission" date="2016-11" db="EMBL/GenBank/DDBJ databases">
        <title>Comparative genomics of Acidibacillus ferroxidans species.</title>
        <authorList>
            <person name="Oliveira G."/>
            <person name="Nunes G."/>
            <person name="Oliveira R."/>
            <person name="Araujo F."/>
            <person name="Salim A."/>
            <person name="Scholte L."/>
            <person name="Morais D."/>
            <person name="Nancucheo I."/>
            <person name="Johnson D.B."/>
            <person name="Grail B."/>
            <person name="Bittencourt J."/>
            <person name="Valadares R."/>
        </authorList>
    </citation>
    <scope>NUCLEOTIDE SEQUENCE [LARGE SCALE GENOMIC DNA]</scope>
    <source>
        <strain evidence="2 3">Y002</strain>
    </source>
</reference>
<dbReference type="PANTHER" id="PTHR43308:SF5">
    <property type="entry name" value="S-LAYER PROTEIN _ PEPTIDOGLYCAN ENDO-BETA-N-ACETYLGLUCOSAMINIDASE"/>
    <property type="match status" value="1"/>
</dbReference>
<dbReference type="OrthoDB" id="1877836at2"/>
<dbReference type="InterPro" id="IPR051465">
    <property type="entry name" value="Cell_Envelope_Struct_Comp"/>
</dbReference>
<name>A0A2U3DA76_SULT2</name>
<dbReference type="PANTHER" id="PTHR43308">
    <property type="entry name" value="OUTER MEMBRANE PROTEIN ALPHA-RELATED"/>
    <property type="match status" value="1"/>
</dbReference>
<sequence length="305" mass="33945">MKVQVYSGKHMWIWEVDQTFAGNLSLLIHTGQQLGIDGFLVKAHDGSTIWPQFAKVIGPLKQAGFHVAAWGYVYGTDVLGELKAAQTVIDLGADWYVLDAEQSFNDRMTAAEQLCSGLRTQFPEFIIGYTTFAFPSDHPQFPYTTFSHYCDVCLPQIYWGDFGLAPALAVQQSYSELRNFGTPIVPVGQAYGAVTSEQIGQFALAVREQGGIGISFWDMQSANSKQLQAIGQIRLGRESYVKDSPADIHPNDWFYGAVNDLLARGIVTAYQDGLFKPDEPITRAQAADWLNRLRIYIEKQTGRVT</sequence>
<evidence type="ECO:0000313" key="3">
    <source>
        <dbReference type="Proteomes" id="UP000245380"/>
    </source>
</evidence>
<feature type="domain" description="SLH" evidence="1">
    <location>
        <begin position="241"/>
        <end position="304"/>
    </location>
</feature>
<dbReference type="Pfam" id="PF00395">
    <property type="entry name" value="SLH"/>
    <property type="match status" value="1"/>
</dbReference>
<accession>A0A2U3DA76</accession>
<evidence type="ECO:0000313" key="2">
    <source>
        <dbReference type="EMBL" id="PWI58162.1"/>
    </source>
</evidence>
<protein>
    <recommendedName>
        <fullName evidence="1">SLH domain-containing protein</fullName>
    </recommendedName>
</protein>
<dbReference type="AlphaFoldDB" id="A0A2U3DA76"/>
<proteinExistence type="predicted"/>
<dbReference type="PROSITE" id="PS51272">
    <property type="entry name" value="SLH"/>
    <property type="match status" value="1"/>
</dbReference>
<evidence type="ECO:0000259" key="1">
    <source>
        <dbReference type="PROSITE" id="PS51272"/>
    </source>
</evidence>
<dbReference type="Proteomes" id="UP000245380">
    <property type="component" value="Unassembled WGS sequence"/>
</dbReference>